<dbReference type="Gene3D" id="3.40.605.10">
    <property type="entry name" value="Aldehyde Dehydrogenase, Chain A, domain 1"/>
    <property type="match status" value="1"/>
</dbReference>
<dbReference type="PANTHER" id="PTHR43353">
    <property type="entry name" value="SUCCINATE-SEMIALDEHYDE DEHYDROGENASE, MITOCHONDRIAL"/>
    <property type="match status" value="1"/>
</dbReference>
<proteinExistence type="predicted"/>
<dbReference type="InterPro" id="IPR016161">
    <property type="entry name" value="Ald_DH/histidinol_DH"/>
</dbReference>
<comment type="caution">
    <text evidence="3">The sequence shown here is derived from an EMBL/GenBank/DDBJ whole genome shotgun (WGS) entry which is preliminary data.</text>
</comment>
<evidence type="ECO:0000313" key="4">
    <source>
        <dbReference type="Proteomes" id="UP001597483"/>
    </source>
</evidence>
<gene>
    <name evidence="3" type="ORF">ACFSVL_31990</name>
</gene>
<dbReference type="PANTHER" id="PTHR43353:SF5">
    <property type="entry name" value="SUCCINATE-SEMIALDEHYDE DEHYDROGENASE, MITOCHONDRIAL"/>
    <property type="match status" value="1"/>
</dbReference>
<dbReference type="SUPFAM" id="SSF53720">
    <property type="entry name" value="ALDH-like"/>
    <property type="match status" value="1"/>
</dbReference>
<dbReference type="Gene3D" id="3.40.309.10">
    <property type="entry name" value="Aldehyde Dehydrogenase, Chain A, domain 2"/>
    <property type="match status" value="1"/>
</dbReference>
<sequence length="488" mass="50745">MTATAISVHAGPIIGGRPVESAGAERQDAVSPATGELLGSFALGAPADVETAVAAAGDAFEAWAATSVFERIKFLERAIVVISERREDLGRLLASEQGKPYRVEALGEVDETIEYFQSAIECAKRLDGILPPLADTAKRVLISRVPRGVVAAIGPWNFPLGTMAGQVAPALASGNTVVALPAPTTTLTCYEFARCLIDAGLPEGVFNLVTGQGAVVGDALSGHPDVQVVAFTGSVPTGLRVAQRAAGKAQLIELGGNGPTVLLDDADLALAIPGSVSSTYYCAGQNCIAAGRFLVHEAIYDEFAEAFTAAVRREIKLGDPFAEDTTMGPVNNAVLAGKIDQHVRSAVADGAKVLLGGERAAGFPTDLYWQPTVLADVTESMAVAVEETFGPVAPLQRISSETEALQIMQASPYGLSAAVYTKDLARGLRFAEKAPAGTVNVNTSTSSAEVHLPYGGRAGKLSGLGRTQGRYPMEDVYTELKTVIAHVG</sequence>
<dbReference type="PROSITE" id="PS00070">
    <property type="entry name" value="ALDEHYDE_DEHYDR_CYS"/>
    <property type="match status" value="1"/>
</dbReference>
<dbReference type="InterPro" id="IPR016160">
    <property type="entry name" value="Ald_DH_CS_CYS"/>
</dbReference>
<evidence type="ECO:0000256" key="1">
    <source>
        <dbReference type="ARBA" id="ARBA00023002"/>
    </source>
</evidence>
<evidence type="ECO:0000259" key="2">
    <source>
        <dbReference type="Pfam" id="PF00171"/>
    </source>
</evidence>
<protein>
    <submittedName>
        <fullName evidence="3">Aldehyde dehydrogenase family protein</fullName>
    </submittedName>
</protein>
<dbReference type="InterPro" id="IPR016163">
    <property type="entry name" value="Ald_DH_C"/>
</dbReference>
<dbReference type="InterPro" id="IPR050740">
    <property type="entry name" value="Aldehyde_DH_Superfamily"/>
</dbReference>
<organism evidence="3 4">
    <name type="scientific">Amycolatopsis silviterrae</name>
    <dbReference type="NCBI Taxonomy" id="1656914"/>
    <lineage>
        <taxon>Bacteria</taxon>
        <taxon>Bacillati</taxon>
        <taxon>Actinomycetota</taxon>
        <taxon>Actinomycetes</taxon>
        <taxon>Pseudonocardiales</taxon>
        <taxon>Pseudonocardiaceae</taxon>
        <taxon>Amycolatopsis</taxon>
    </lineage>
</organism>
<keyword evidence="1" id="KW-0560">Oxidoreductase</keyword>
<dbReference type="Pfam" id="PF00171">
    <property type="entry name" value="Aldedh"/>
    <property type="match status" value="1"/>
</dbReference>
<dbReference type="Proteomes" id="UP001597483">
    <property type="component" value="Unassembled WGS sequence"/>
</dbReference>
<dbReference type="InterPro" id="IPR015590">
    <property type="entry name" value="Aldehyde_DH_dom"/>
</dbReference>
<evidence type="ECO:0000313" key="3">
    <source>
        <dbReference type="EMBL" id="MFD2472056.1"/>
    </source>
</evidence>
<keyword evidence="4" id="KW-1185">Reference proteome</keyword>
<accession>A0ABW5HFV6</accession>
<name>A0ABW5HFV6_9PSEU</name>
<dbReference type="EMBL" id="JBHUKS010000026">
    <property type="protein sequence ID" value="MFD2472056.1"/>
    <property type="molecule type" value="Genomic_DNA"/>
</dbReference>
<feature type="domain" description="Aldehyde dehydrogenase" evidence="2">
    <location>
        <begin position="21"/>
        <end position="483"/>
    </location>
</feature>
<dbReference type="RefSeq" id="WP_378309411.1">
    <property type="nucleotide sequence ID" value="NZ_JBHUKS010000026.1"/>
</dbReference>
<dbReference type="InterPro" id="IPR016162">
    <property type="entry name" value="Ald_DH_N"/>
</dbReference>
<reference evidence="4" key="1">
    <citation type="journal article" date="2019" name="Int. J. Syst. Evol. Microbiol.">
        <title>The Global Catalogue of Microorganisms (GCM) 10K type strain sequencing project: providing services to taxonomists for standard genome sequencing and annotation.</title>
        <authorList>
            <consortium name="The Broad Institute Genomics Platform"/>
            <consortium name="The Broad Institute Genome Sequencing Center for Infectious Disease"/>
            <person name="Wu L."/>
            <person name="Ma J."/>
        </authorList>
    </citation>
    <scope>NUCLEOTIDE SEQUENCE [LARGE SCALE GENOMIC DNA]</scope>
    <source>
        <strain evidence="4">CGMCC 4.7641</strain>
    </source>
</reference>